<dbReference type="InterPro" id="IPR011004">
    <property type="entry name" value="Trimer_LpxA-like_sf"/>
</dbReference>
<keyword evidence="4 5" id="KW-0012">Acyltransferase</keyword>
<keyword evidence="3" id="KW-0677">Repeat</keyword>
<dbReference type="InterPro" id="IPR001451">
    <property type="entry name" value="Hexapep"/>
</dbReference>
<name>A0ABQ1FTD3_9BACL</name>
<feature type="domain" description="Maltose/galactoside acetyltransferase" evidence="6">
    <location>
        <begin position="8"/>
        <end position="62"/>
    </location>
</feature>
<proteinExistence type="inferred from homology"/>
<evidence type="ECO:0000256" key="5">
    <source>
        <dbReference type="RuleBase" id="RU367021"/>
    </source>
</evidence>
<comment type="similarity">
    <text evidence="1 5">Belongs to the transferase hexapeptide repeat family.</text>
</comment>
<dbReference type="Proteomes" id="UP000609323">
    <property type="component" value="Unassembled WGS sequence"/>
</dbReference>
<dbReference type="InterPro" id="IPR039369">
    <property type="entry name" value="LacA-like"/>
</dbReference>
<dbReference type="InterPro" id="IPR018357">
    <property type="entry name" value="Hexapep_transf_CS"/>
</dbReference>
<reference evidence="8" key="1">
    <citation type="journal article" date="2019" name="Int. J. Syst. Evol. Microbiol.">
        <title>The Global Catalogue of Microorganisms (GCM) 10K type strain sequencing project: providing services to taxonomists for standard genome sequencing and annotation.</title>
        <authorList>
            <consortium name="The Broad Institute Genomics Platform"/>
            <consortium name="The Broad Institute Genome Sequencing Center for Infectious Disease"/>
            <person name="Wu L."/>
            <person name="Ma J."/>
        </authorList>
    </citation>
    <scope>NUCLEOTIDE SEQUENCE [LARGE SCALE GENOMIC DNA]</scope>
    <source>
        <strain evidence="8">CGMCC 1.15044</strain>
    </source>
</reference>
<evidence type="ECO:0000256" key="2">
    <source>
        <dbReference type="ARBA" id="ARBA00022679"/>
    </source>
</evidence>
<comment type="caution">
    <text evidence="7">The sequence shown here is derived from an EMBL/GenBank/DDBJ whole genome shotgun (WGS) entry which is preliminary data.</text>
</comment>
<evidence type="ECO:0000256" key="4">
    <source>
        <dbReference type="ARBA" id="ARBA00023315"/>
    </source>
</evidence>
<evidence type="ECO:0000313" key="7">
    <source>
        <dbReference type="EMBL" id="GGA29063.1"/>
    </source>
</evidence>
<dbReference type="InterPro" id="IPR024688">
    <property type="entry name" value="Mac_dom"/>
</dbReference>
<accession>A0ABQ1FTD3</accession>
<organism evidence="7 8">
    <name type="scientific">Paenibacillus physcomitrellae</name>
    <dbReference type="NCBI Taxonomy" id="1619311"/>
    <lineage>
        <taxon>Bacteria</taxon>
        <taxon>Bacillati</taxon>
        <taxon>Bacillota</taxon>
        <taxon>Bacilli</taxon>
        <taxon>Bacillales</taxon>
        <taxon>Paenibacillaceae</taxon>
        <taxon>Paenibacillus</taxon>
    </lineage>
</organism>
<dbReference type="PROSITE" id="PS00101">
    <property type="entry name" value="HEXAPEP_TRANSFERASES"/>
    <property type="match status" value="1"/>
</dbReference>
<evidence type="ECO:0000259" key="6">
    <source>
        <dbReference type="SMART" id="SM01266"/>
    </source>
</evidence>
<dbReference type="Gene3D" id="2.160.10.10">
    <property type="entry name" value="Hexapeptide repeat proteins"/>
    <property type="match status" value="1"/>
</dbReference>
<keyword evidence="8" id="KW-1185">Reference proteome</keyword>
<dbReference type="Pfam" id="PF00132">
    <property type="entry name" value="Hexapep"/>
    <property type="match status" value="1"/>
</dbReference>
<dbReference type="Pfam" id="PF12464">
    <property type="entry name" value="Mac"/>
    <property type="match status" value="1"/>
</dbReference>
<evidence type="ECO:0000313" key="8">
    <source>
        <dbReference type="Proteomes" id="UP000609323"/>
    </source>
</evidence>
<gene>
    <name evidence="7" type="ORF">GCM10010917_12520</name>
</gene>
<dbReference type="PANTHER" id="PTHR43017">
    <property type="entry name" value="GALACTOSIDE O-ACETYLTRANSFERASE"/>
    <property type="match status" value="1"/>
</dbReference>
<dbReference type="EC" id="2.3.1.-" evidence="5"/>
<evidence type="ECO:0000256" key="3">
    <source>
        <dbReference type="ARBA" id="ARBA00022737"/>
    </source>
</evidence>
<evidence type="ECO:0000256" key="1">
    <source>
        <dbReference type="ARBA" id="ARBA00007274"/>
    </source>
</evidence>
<dbReference type="CDD" id="cd03357">
    <property type="entry name" value="LbH_MAT_GAT"/>
    <property type="match status" value="1"/>
</dbReference>
<dbReference type="PANTHER" id="PTHR43017:SF1">
    <property type="entry name" value="ACETYLTRANSFERASE YJL218W-RELATED"/>
    <property type="match status" value="1"/>
</dbReference>
<protein>
    <recommendedName>
        <fullName evidence="5">Acetyltransferase</fullName>
        <ecNumber evidence="5">2.3.1.-</ecNumber>
    </recommendedName>
</protein>
<keyword evidence="2 5" id="KW-0808">Transferase</keyword>
<dbReference type="SUPFAM" id="SSF51161">
    <property type="entry name" value="Trimeric LpxA-like enzymes"/>
    <property type="match status" value="1"/>
</dbReference>
<dbReference type="SMART" id="SM01266">
    <property type="entry name" value="Mac"/>
    <property type="match status" value="1"/>
</dbReference>
<sequence length="192" mass="21484">MFEMKTEKQKMLAGELYKAWDPELTREREYARRMTRIYNQTSETDYELRESLLKQLLGRTGQHVGMEPNIRFDYGYNIYVGENFFANFDCTILDVCEVHIGDNCMFGPGVHIYTATHPVDPYERIKGPELGKPVKLGDNVWVGGRAVINPGVTIGSNVVIASGAVVTKDVPDNVVVGGNPAKGIRTIEIQNS</sequence>
<dbReference type="EMBL" id="BMHF01000003">
    <property type="protein sequence ID" value="GGA29063.1"/>
    <property type="molecule type" value="Genomic_DNA"/>
</dbReference>